<dbReference type="Gene3D" id="3.40.718.10">
    <property type="entry name" value="Isopropylmalate Dehydrogenase"/>
    <property type="match status" value="1"/>
</dbReference>
<feature type="binding site" evidence="11">
    <location>
        <position position="109"/>
    </location>
    <ligand>
        <name>D-threo-isocitrate</name>
        <dbReference type="ChEBI" id="CHEBI:15562"/>
    </ligand>
</feature>
<evidence type="ECO:0000256" key="12">
    <source>
        <dbReference type="PIRSR" id="PIRSR000108-3"/>
    </source>
</evidence>
<dbReference type="PROSITE" id="PS00470">
    <property type="entry name" value="IDH_IMDH"/>
    <property type="match status" value="1"/>
</dbReference>
<dbReference type="GO" id="GO:0000287">
    <property type="term" value="F:magnesium ion binding"/>
    <property type="evidence" value="ECO:0007669"/>
    <property type="project" value="InterPro"/>
</dbReference>
<feature type="binding site" evidence="12">
    <location>
        <position position="273"/>
    </location>
    <ligand>
        <name>Mn(2+)</name>
        <dbReference type="ChEBI" id="CHEBI:29035"/>
    </ligand>
</feature>
<reference evidence="15" key="1">
    <citation type="submission" date="2021-02" db="EMBL/GenBank/DDBJ databases">
        <title>Infant gut strain persistence is associated with maternal origin, phylogeny, and functional potential including surface adhesion and iron acquisition.</title>
        <authorList>
            <person name="Lou Y.C."/>
        </authorList>
    </citation>
    <scope>NUCLEOTIDE SEQUENCE</scope>
    <source>
        <strain evidence="15">L2_039_000G1_dasL2_039_000G1_concoct_11</strain>
    </source>
</reference>
<protein>
    <recommendedName>
        <fullName evidence="9">Isocitrate dehydrogenase [NADP]</fullName>
        <ecNumber evidence="9">1.1.1.42</ecNumber>
    </recommendedName>
</protein>
<dbReference type="NCBIfam" id="TIGR00127">
    <property type="entry name" value="nadp_idh_euk"/>
    <property type="match status" value="1"/>
</dbReference>
<accession>A0A943Z7P1</accession>
<evidence type="ECO:0000256" key="9">
    <source>
        <dbReference type="PIRNR" id="PIRNR000108"/>
    </source>
</evidence>
<proteinExistence type="inferred from homology"/>
<evidence type="ECO:0000256" key="7">
    <source>
        <dbReference type="ARBA" id="ARBA00023002"/>
    </source>
</evidence>
<organism evidence="15 16">
    <name type="scientific">Slackia piriformis</name>
    <dbReference type="NCBI Taxonomy" id="626934"/>
    <lineage>
        <taxon>Bacteria</taxon>
        <taxon>Bacillati</taxon>
        <taxon>Actinomycetota</taxon>
        <taxon>Coriobacteriia</taxon>
        <taxon>Eggerthellales</taxon>
        <taxon>Eggerthellaceae</taxon>
        <taxon>Slackia</taxon>
    </lineage>
</organism>
<dbReference type="InterPro" id="IPR024084">
    <property type="entry name" value="IsoPropMal-DH-like_dom"/>
</dbReference>
<dbReference type="PIRSF" id="PIRSF000108">
    <property type="entry name" value="IDH_NADP"/>
    <property type="match status" value="1"/>
</dbReference>
<keyword evidence="7 9" id="KW-0560">Oxidoreductase</keyword>
<dbReference type="PANTHER" id="PTHR11822:SF21">
    <property type="entry name" value="ISOCITRATE DEHYDROGENASE [NADP], MITOCHONDRIAL"/>
    <property type="match status" value="1"/>
</dbReference>
<dbReference type="AlphaFoldDB" id="A0A943Z7P1"/>
<dbReference type="GO" id="GO:0006099">
    <property type="term" value="P:tricarboxylic acid cycle"/>
    <property type="evidence" value="ECO:0007669"/>
    <property type="project" value="UniProtKB-KW"/>
</dbReference>
<evidence type="ECO:0000256" key="5">
    <source>
        <dbReference type="ARBA" id="ARBA00022842"/>
    </source>
</evidence>
<feature type="domain" description="Isopropylmalate dehydrogenase-like" evidence="14">
    <location>
        <begin position="9"/>
        <end position="394"/>
    </location>
</feature>
<feature type="binding site" evidence="13">
    <location>
        <position position="82"/>
    </location>
    <ligand>
        <name>NADP(+)</name>
        <dbReference type="ChEBI" id="CHEBI:58349"/>
    </ligand>
</feature>
<feature type="site" description="Critical for catalysis" evidence="10">
    <location>
        <position position="139"/>
    </location>
</feature>
<keyword evidence="5 9" id="KW-0460">Magnesium</keyword>
<feature type="binding site" evidence="13">
    <location>
        <position position="325"/>
    </location>
    <ligand>
        <name>NADP(+)</name>
        <dbReference type="ChEBI" id="CHEBI:58349"/>
    </ligand>
</feature>
<feature type="binding site" evidence="11">
    <location>
        <begin position="94"/>
        <end position="100"/>
    </location>
    <ligand>
        <name>D-threo-isocitrate</name>
        <dbReference type="ChEBI" id="CHEBI:15562"/>
    </ligand>
</feature>
<feature type="binding site" evidence="12">
    <location>
        <position position="250"/>
    </location>
    <ligand>
        <name>Mn(2+)</name>
        <dbReference type="ChEBI" id="CHEBI:29035"/>
    </ligand>
</feature>
<dbReference type="InterPro" id="IPR019818">
    <property type="entry name" value="IsoCit/isopropylmalate_DH_CS"/>
</dbReference>
<dbReference type="GO" id="GO:0051287">
    <property type="term" value="F:NAD binding"/>
    <property type="evidence" value="ECO:0007669"/>
    <property type="project" value="InterPro"/>
</dbReference>
<evidence type="ECO:0000256" key="2">
    <source>
        <dbReference type="ARBA" id="ARBA00007769"/>
    </source>
</evidence>
<evidence type="ECO:0000313" key="16">
    <source>
        <dbReference type="Proteomes" id="UP000727506"/>
    </source>
</evidence>
<dbReference type="NCBIfam" id="NF006156">
    <property type="entry name" value="PRK08299.1"/>
    <property type="match status" value="1"/>
</dbReference>
<feature type="binding site" evidence="13">
    <location>
        <position position="258"/>
    </location>
    <ligand>
        <name>NADP(+)</name>
        <dbReference type="ChEBI" id="CHEBI:58349"/>
    </ligand>
</feature>
<keyword evidence="4 9" id="KW-0479">Metal-binding</keyword>
<comment type="similarity">
    <text evidence="2 9">Belongs to the isocitrate and isopropylmalate dehydrogenases family.</text>
</comment>
<feature type="binding site" evidence="13">
    <location>
        <begin position="307"/>
        <end position="312"/>
    </location>
    <ligand>
        <name>NADP(+)</name>
        <dbReference type="ChEBI" id="CHEBI:58349"/>
    </ligand>
</feature>
<dbReference type="GO" id="GO:0006102">
    <property type="term" value="P:isocitrate metabolic process"/>
    <property type="evidence" value="ECO:0007669"/>
    <property type="project" value="UniProtKB-UniRule"/>
</dbReference>
<evidence type="ECO:0000256" key="3">
    <source>
        <dbReference type="ARBA" id="ARBA00022532"/>
    </source>
</evidence>
<dbReference type="InterPro" id="IPR004790">
    <property type="entry name" value="Isocitrate_DH_NADP"/>
</dbReference>
<evidence type="ECO:0000256" key="6">
    <source>
        <dbReference type="ARBA" id="ARBA00022857"/>
    </source>
</evidence>
<keyword evidence="8 9" id="KW-0464">Manganese</keyword>
<dbReference type="Pfam" id="PF00180">
    <property type="entry name" value="Iso_dh"/>
    <property type="match status" value="1"/>
</dbReference>
<comment type="cofactor">
    <cofactor evidence="1">
        <name>Mn(2+)</name>
        <dbReference type="ChEBI" id="CHEBI:29035"/>
    </cofactor>
</comment>
<gene>
    <name evidence="15" type="ORF">KH142_05265</name>
</gene>
<evidence type="ECO:0000256" key="8">
    <source>
        <dbReference type="ARBA" id="ARBA00023211"/>
    </source>
</evidence>
<feature type="site" description="Critical for catalysis" evidence="10">
    <location>
        <position position="210"/>
    </location>
</feature>
<dbReference type="Proteomes" id="UP000727506">
    <property type="component" value="Unassembled WGS sequence"/>
</dbReference>
<comment type="cofactor">
    <cofactor evidence="9 12">
        <name>Mg(2+)</name>
        <dbReference type="ChEBI" id="CHEBI:18420"/>
    </cofactor>
    <cofactor evidence="9 12">
        <name>Mn(2+)</name>
        <dbReference type="ChEBI" id="CHEBI:29035"/>
    </cofactor>
    <text evidence="9 12">Binds 1 Mg(2+) or Mn(2+) ion per subunit.</text>
</comment>
<dbReference type="SMART" id="SM01329">
    <property type="entry name" value="Iso_dh"/>
    <property type="match status" value="1"/>
</dbReference>
<evidence type="ECO:0000256" key="13">
    <source>
        <dbReference type="PIRSR" id="PIRSR000108-4"/>
    </source>
</evidence>
<evidence type="ECO:0000256" key="1">
    <source>
        <dbReference type="ARBA" id="ARBA00001936"/>
    </source>
</evidence>
<dbReference type="EC" id="1.1.1.42" evidence="9"/>
<evidence type="ECO:0000313" key="15">
    <source>
        <dbReference type="EMBL" id="MBS6940879.1"/>
    </source>
</evidence>
<dbReference type="GO" id="GO:0004450">
    <property type="term" value="F:isocitrate dehydrogenase (NADP+) activity"/>
    <property type="evidence" value="ECO:0007669"/>
    <property type="project" value="UniProtKB-UniRule"/>
</dbReference>
<feature type="binding site" evidence="13">
    <location>
        <begin position="75"/>
        <end position="77"/>
    </location>
    <ligand>
        <name>NADP(+)</name>
        <dbReference type="ChEBI" id="CHEBI:58349"/>
    </ligand>
</feature>
<dbReference type="SUPFAM" id="SSF53659">
    <property type="entry name" value="Isocitrate/Isopropylmalate dehydrogenase-like"/>
    <property type="match status" value="1"/>
</dbReference>
<name>A0A943Z7P1_9ACTN</name>
<evidence type="ECO:0000259" key="14">
    <source>
        <dbReference type="SMART" id="SM01329"/>
    </source>
</evidence>
<evidence type="ECO:0000256" key="10">
    <source>
        <dbReference type="PIRSR" id="PIRSR000108-1"/>
    </source>
</evidence>
<evidence type="ECO:0000256" key="11">
    <source>
        <dbReference type="PIRSR" id="PIRSR000108-2"/>
    </source>
</evidence>
<sequence>MAKIQMTTPLVEMDGDEMTRIIWQMIKDELICPFVDLKTEYYDLGLEHRNETDDAVTAASAEATKRLGVAVKCATITANAARVEEYGLKQMWKSPNGTIRAMLDGTVFRAPIQAKGIEPCVRNWEAPITLARHAYGDVYKNAEMRIPGAGTVELVYTAADGSEQRELVHEFDGPGVVQGMHNLDASIESFARSCFNYALDIKQDVWFSTKDTISKKYDHRFKDIFQKIFDAEYKERFEEAGIEYFYTLIDDAVARVMKSKGGFIWACKNYDGDVMSDMVSSAFGSLAMMTSVLVSPEGVYEYEAAHGTVQRHYYKHLRGEETSTNSVATIFAWSGALRKRGELDGLPELTAFADRLEKATLDTIEAGEMTGDLALITTIENPVKLSTRAFIQAIAKRLAA</sequence>
<keyword evidence="6 9" id="KW-0521">NADP</keyword>
<dbReference type="PANTHER" id="PTHR11822">
    <property type="entry name" value="NADP-SPECIFIC ISOCITRATE DEHYDROGENASE"/>
    <property type="match status" value="1"/>
</dbReference>
<dbReference type="EMBL" id="JAGZSV010000078">
    <property type="protein sequence ID" value="MBS6940879.1"/>
    <property type="molecule type" value="Genomic_DNA"/>
</dbReference>
<evidence type="ECO:0000256" key="4">
    <source>
        <dbReference type="ARBA" id="ARBA00022723"/>
    </source>
</evidence>
<comment type="catalytic activity">
    <reaction evidence="9">
        <text>D-threo-isocitrate + NADP(+) = 2-oxoglutarate + CO2 + NADPH</text>
        <dbReference type="Rhea" id="RHEA:19629"/>
        <dbReference type="ChEBI" id="CHEBI:15562"/>
        <dbReference type="ChEBI" id="CHEBI:16526"/>
        <dbReference type="ChEBI" id="CHEBI:16810"/>
        <dbReference type="ChEBI" id="CHEBI:57783"/>
        <dbReference type="ChEBI" id="CHEBI:58349"/>
        <dbReference type="EC" id="1.1.1.42"/>
    </reaction>
</comment>
<keyword evidence="3 9" id="KW-0816">Tricarboxylic acid cycle</keyword>
<feature type="binding site" evidence="11">
    <location>
        <position position="77"/>
    </location>
    <ligand>
        <name>D-threo-isocitrate</name>
        <dbReference type="ChEBI" id="CHEBI:15562"/>
    </ligand>
</feature>
<feature type="binding site" evidence="11">
    <location>
        <position position="132"/>
    </location>
    <ligand>
        <name>D-threo-isocitrate</name>
        <dbReference type="ChEBI" id="CHEBI:15562"/>
    </ligand>
</feature>
<comment type="caution">
    <text evidence="15">The sequence shown here is derived from an EMBL/GenBank/DDBJ whole genome shotgun (WGS) entry which is preliminary data.</text>
</comment>